<name>A0A5E7UTQ2_PSEFL</name>
<dbReference type="RefSeq" id="WP_150673511.1">
    <property type="nucleotide sequence ID" value="NZ_CABVJE010000018.1"/>
</dbReference>
<dbReference type="OrthoDB" id="6891193at2"/>
<protein>
    <submittedName>
        <fullName evidence="1">Uncharacterized protein</fullName>
    </submittedName>
</protein>
<dbReference type="AlphaFoldDB" id="A0A5E7UTQ2"/>
<organism evidence="1 2">
    <name type="scientific">Pseudomonas fluorescens</name>
    <dbReference type="NCBI Taxonomy" id="294"/>
    <lineage>
        <taxon>Bacteria</taxon>
        <taxon>Pseudomonadati</taxon>
        <taxon>Pseudomonadota</taxon>
        <taxon>Gammaproteobacteria</taxon>
        <taxon>Pseudomonadales</taxon>
        <taxon>Pseudomonadaceae</taxon>
        <taxon>Pseudomonas</taxon>
    </lineage>
</organism>
<gene>
    <name evidence="1" type="ORF">PS938_03964</name>
</gene>
<evidence type="ECO:0000313" key="2">
    <source>
        <dbReference type="Proteomes" id="UP000327191"/>
    </source>
</evidence>
<dbReference type="Proteomes" id="UP000327191">
    <property type="component" value="Unassembled WGS sequence"/>
</dbReference>
<evidence type="ECO:0000313" key="1">
    <source>
        <dbReference type="EMBL" id="VVQ13869.1"/>
    </source>
</evidence>
<reference evidence="1 2" key="1">
    <citation type="submission" date="2019-09" db="EMBL/GenBank/DDBJ databases">
        <authorList>
            <person name="Chandra G."/>
            <person name="Truman W A."/>
        </authorList>
    </citation>
    <scope>NUCLEOTIDE SEQUENCE [LARGE SCALE GENOMIC DNA]</scope>
    <source>
        <strain evidence="1">PS938</strain>
    </source>
</reference>
<accession>A0A5E7UTQ2</accession>
<sequence>MTDMNILSAAELARKKLFDLRESLRLAAGTPPKVVDLLPALPSDNVEKLQLARQGHDCDVELRDVQVPPGAQPGEIEITLMKGDTEVSGWELLPNPVPDPFKMVLKAINTVTEGPFSLRYKTQYASNAFTSDPSLFFIDKTAPNHGSPGPVATPPAEVVNGLVTREILDKLDGLTMTVETPGDMKEGDRYYGYYGKSIPGVLTGVFSVTDDLTRPIEIKIPKSQIETGSSGDFIFYSKYEDRVGNLGPESAPLDLYVRLTPVPSGLQPPEVPEHDDGVIDLDDAWPHVGVVIPTFANGLPGDQVKVTFDGIVQPLKLTDGTTQVVVDVPFADVASKGDGPREVLVTYVIVRGSDEYPELTGIRLNIDLTIPGPTNPEPDPDLGNPNLTKLVVKGSTGDDTLVEGDIGNLIDIELPIYTGFKVGDLVDLLWNGVPVPEPDGHYEVVGDEDPDFKIPFKLPSAVFEATGNGIQKARYIITNPTQNGENKNPSPPTDVDVYIHPVSLPDPEILHLYTSPNDKKFLDCSSLRDIPVVGKAAIVKVQGGGSLAADMKLDFEWSGGKYPGPTPVPEYLFDKTLTGNEHVDGFEVYLPFNAALRPIVDGLGGIVYTTTVDGRTHSSVKVEVRVVVIDSNENFCPGTRAE</sequence>
<proteinExistence type="predicted"/>
<dbReference type="EMBL" id="CABVJE010000018">
    <property type="protein sequence ID" value="VVQ13869.1"/>
    <property type="molecule type" value="Genomic_DNA"/>
</dbReference>